<dbReference type="OMA" id="MERLECM"/>
<feature type="region of interest" description="Disordered" evidence="1">
    <location>
        <begin position="1"/>
        <end position="51"/>
    </location>
</feature>
<name>B4QNG0_DROSI</name>
<dbReference type="PhylomeDB" id="B4QNG0"/>
<reference evidence="2 3" key="1">
    <citation type="journal article" date="2007" name="Nature">
        <title>Evolution of genes and genomes on the Drosophila phylogeny.</title>
        <authorList>
            <consortium name="Drosophila 12 Genomes Consortium"/>
            <person name="Clark A.G."/>
            <person name="Eisen M.B."/>
            <person name="Smith D.R."/>
            <person name="Bergman C.M."/>
            <person name="Oliver B."/>
            <person name="Markow T.A."/>
            <person name="Kaufman T.C."/>
            <person name="Kellis M."/>
            <person name="Gelbart W."/>
            <person name="Iyer V.N."/>
            <person name="Pollard D.A."/>
            <person name="Sackton T.B."/>
            <person name="Larracuente A.M."/>
            <person name="Singh N.D."/>
            <person name="Abad J.P."/>
            <person name="Abt D.N."/>
            <person name="Adryan B."/>
            <person name="Aguade M."/>
            <person name="Akashi H."/>
            <person name="Anderson W.W."/>
            <person name="Aquadro C.F."/>
            <person name="Ardell D.H."/>
            <person name="Arguello R."/>
            <person name="Artieri C.G."/>
            <person name="Barbash D.A."/>
            <person name="Barker D."/>
            <person name="Barsanti P."/>
            <person name="Batterham P."/>
            <person name="Batzoglou S."/>
            <person name="Begun D."/>
            <person name="Bhutkar A."/>
            <person name="Blanco E."/>
            <person name="Bosak S.A."/>
            <person name="Bradley R.K."/>
            <person name="Brand A.D."/>
            <person name="Brent M.R."/>
            <person name="Brooks A.N."/>
            <person name="Brown R.H."/>
            <person name="Butlin R.K."/>
            <person name="Caggese C."/>
            <person name="Calvi B.R."/>
            <person name="Bernardo de Carvalho A."/>
            <person name="Caspi A."/>
            <person name="Castrezana S."/>
            <person name="Celniker S.E."/>
            <person name="Chang J.L."/>
            <person name="Chapple C."/>
            <person name="Chatterji S."/>
            <person name="Chinwalla A."/>
            <person name="Civetta A."/>
            <person name="Clifton S.W."/>
            <person name="Comeron J.M."/>
            <person name="Costello J.C."/>
            <person name="Coyne J.A."/>
            <person name="Daub J."/>
            <person name="David R.G."/>
            <person name="Delcher A.L."/>
            <person name="Delehaunty K."/>
            <person name="Do C.B."/>
            <person name="Ebling H."/>
            <person name="Edwards K."/>
            <person name="Eickbush T."/>
            <person name="Evans J.D."/>
            <person name="Filipski A."/>
            <person name="Findeiss S."/>
            <person name="Freyhult E."/>
            <person name="Fulton L."/>
            <person name="Fulton R."/>
            <person name="Garcia A.C."/>
            <person name="Gardiner A."/>
            <person name="Garfield D.A."/>
            <person name="Garvin B.E."/>
            <person name="Gibson G."/>
            <person name="Gilbert D."/>
            <person name="Gnerre S."/>
            <person name="Godfrey J."/>
            <person name="Good R."/>
            <person name="Gotea V."/>
            <person name="Gravely B."/>
            <person name="Greenberg A.J."/>
            <person name="Griffiths-Jones S."/>
            <person name="Gross S."/>
            <person name="Guigo R."/>
            <person name="Gustafson E.A."/>
            <person name="Haerty W."/>
            <person name="Hahn M.W."/>
            <person name="Halligan D.L."/>
            <person name="Halpern A.L."/>
            <person name="Halter G.M."/>
            <person name="Han M.V."/>
            <person name="Heger A."/>
            <person name="Hillier L."/>
            <person name="Hinrichs A.S."/>
            <person name="Holmes I."/>
            <person name="Hoskins R.A."/>
            <person name="Hubisz M.J."/>
            <person name="Hultmark D."/>
            <person name="Huntley M.A."/>
            <person name="Jaffe D.B."/>
            <person name="Jagadeeshan S."/>
            <person name="Jeck W.R."/>
            <person name="Johnson J."/>
            <person name="Jones C.D."/>
            <person name="Jordan W.C."/>
            <person name="Karpen G.H."/>
            <person name="Kataoka E."/>
            <person name="Keightley P.D."/>
            <person name="Kheradpour P."/>
            <person name="Kirkness E.F."/>
            <person name="Koerich L.B."/>
            <person name="Kristiansen K."/>
            <person name="Kudrna D."/>
            <person name="Kulathinal R.J."/>
            <person name="Kumar S."/>
            <person name="Kwok R."/>
            <person name="Lander E."/>
            <person name="Langley C.H."/>
            <person name="Lapoint R."/>
            <person name="Lazzaro B.P."/>
            <person name="Lee S.J."/>
            <person name="Levesque L."/>
            <person name="Li R."/>
            <person name="Lin C.F."/>
            <person name="Lin M.F."/>
            <person name="Lindblad-Toh K."/>
            <person name="Llopart A."/>
            <person name="Long M."/>
            <person name="Low L."/>
            <person name="Lozovsky E."/>
            <person name="Lu J."/>
            <person name="Luo M."/>
            <person name="Machado C.A."/>
            <person name="Makalowski W."/>
            <person name="Marzo M."/>
            <person name="Matsuda M."/>
            <person name="Matzkin L."/>
            <person name="McAllister B."/>
            <person name="McBride C.S."/>
            <person name="McKernan B."/>
            <person name="McKernan K."/>
            <person name="Mendez-Lago M."/>
            <person name="Minx P."/>
            <person name="Mollenhauer M.U."/>
            <person name="Montooth K."/>
            <person name="Mount S.M."/>
            <person name="Mu X."/>
            <person name="Myers E."/>
            <person name="Negre B."/>
            <person name="Newfeld S."/>
            <person name="Nielsen R."/>
            <person name="Noor M.A."/>
            <person name="O'Grady P."/>
            <person name="Pachter L."/>
            <person name="Papaceit M."/>
            <person name="Parisi M.J."/>
            <person name="Parisi M."/>
            <person name="Parts L."/>
            <person name="Pedersen J.S."/>
            <person name="Pesole G."/>
            <person name="Phillippy A.M."/>
            <person name="Ponting C.P."/>
            <person name="Pop M."/>
            <person name="Porcelli D."/>
            <person name="Powell J.R."/>
            <person name="Prohaska S."/>
            <person name="Pruitt K."/>
            <person name="Puig M."/>
            <person name="Quesneville H."/>
            <person name="Ram K.R."/>
            <person name="Rand D."/>
            <person name="Rasmussen M.D."/>
            <person name="Reed L.K."/>
            <person name="Reenan R."/>
            <person name="Reily A."/>
            <person name="Remington K.A."/>
            <person name="Rieger T.T."/>
            <person name="Ritchie M.G."/>
            <person name="Robin C."/>
            <person name="Rogers Y.H."/>
            <person name="Rohde C."/>
            <person name="Rozas J."/>
            <person name="Rubenfield M.J."/>
            <person name="Ruiz A."/>
            <person name="Russo S."/>
            <person name="Salzberg S.L."/>
            <person name="Sanchez-Gracia A."/>
            <person name="Saranga D.J."/>
            <person name="Sato H."/>
            <person name="Schaeffer S.W."/>
            <person name="Schatz M.C."/>
            <person name="Schlenke T."/>
            <person name="Schwartz R."/>
            <person name="Segarra C."/>
            <person name="Singh R.S."/>
            <person name="Sirot L."/>
            <person name="Sirota M."/>
            <person name="Sisneros N.B."/>
            <person name="Smith C.D."/>
            <person name="Smith T.F."/>
            <person name="Spieth J."/>
            <person name="Stage D.E."/>
            <person name="Stark A."/>
            <person name="Stephan W."/>
            <person name="Strausberg R.L."/>
            <person name="Strempel S."/>
            <person name="Sturgill D."/>
            <person name="Sutton G."/>
            <person name="Sutton G.G."/>
            <person name="Tao W."/>
            <person name="Teichmann S."/>
            <person name="Tobari Y.N."/>
            <person name="Tomimura Y."/>
            <person name="Tsolas J.M."/>
            <person name="Valente V.L."/>
            <person name="Venter E."/>
            <person name="Venter J.C."/>
            <person name="Vicario S."/>
            <person name="Vieira F.G."/>
            <person name="Vilella A.J."/>
            <person name="Villasante A."/>
            <person name="Walenz B."/>
            <person name="Wang J."/>
            <person name="Wasserman M."/>
            <person name="Watts T."/>
            <person name="Wilson D."/>
            <person name="Wilson R.K."/>
            <person name="Wing R.A."/>
            <person name="Wolfner M.F."/>
            <person name="Wong A."/>
            <person name="Wong G.K."/>
            <person name="Wu C.I."/>
            <person name="Wu G."/>
            <person name="Yamamoto D."/>
            <person name="Yang H.P."/>
            <person name="Yang S.P."/>
            <person name="Yorke J.A."/>
            <person name="Yoshida K."/>
            <person name="Zdobnov E."/>
            <person name="Zhang P."/>
            <person name="Zhang Y."/>
            <person name="Zimin A.V."/>
            <person name="Baldwin J."/>
            <person name="Abdouelleil A."/>
            <person name="Abdulkadir J."/>
            <person name="Abebe A."/>
            <person name="Abera B."/>
            <person name="Abreu J."/>
            <person name="Acer S.C."/>
            <person name="Aftuck L."/>
            <person name="Alexander A."/>
            <person name="An P."/>
            <person name="Anderson E."/>
            <person name="Anderson S."/>
            <person name="Arachi H."/>
            <person name="Azer M."/>
            <person name="Bachantsang P."/>
            <person name="Barry A."/>
            <person name="Bayul T."/>
            <person name="Berlin A."/>
            <person name="Bessette D."/>
            <person name="Bloom T."/>
            <person name="Blye J."/>
            <person name="Boguslavskiy L."/>
            <person name="Bonnet C."/>
            <person name="Boukhgalter B."/>
            <person name="Bourzgui I."/>
            <person name="Brown A."/>
            <person name="Cahill P."/>
            <person name="Channer S."/>
            <person name="Cheshatsang Y."/>
            <person name="Chuda L."/>
            <person name="Citroen M."/>
            <person name="Collymore A."/>
            <person name="Cooke P."/>
            <person name="Costello M."/>
            <person name="D'Aco K."/>
            <person name="Daza R."/>
            <person name="De Haan G."/>
            <person name="DeGray S."/>
            <person name="DeMaso C."/>
            <person name="Dhargay N."/>
            <person name="Dooley K."/>
            <person name="Dooley E."/>
            <person name="Doricent M."/>
            <person name="Dorje P."/>
            <person name="Dorjee K."/>
            <person name="Dupes A."/>
            <person name="Elong R."/>
            <person name="Falk J."/>
            <person name="Farina A."/>
            <person name="Faro S."/>
            <person name="Ferguson D."/>
            <person name="Fisher S."/>
            <person name="Foley C.D."/>
            <person name="Franke A."/>
            <person name="Friedrich D."/>
            <person name="Gadbois L."/>
            <person name="Gearin G."/>
            <person name="Gearin C.R."/>
            <person name="Giannoukos G."/>
            <person name="Goode T."/>
            <person name="Graham J."/>
            <person name="Grandbois E."/>
            <person name="Grewal S."/>
            <person name="Gyaltsen K."/>
            <person name="Hafez N."/>
            <person name="Hagos B."/>
            <person name="Hall J."/>
            <person name="Henson C."/>
            <person name="Hollinger A."/>
            <person name="Honan T."/>
            <person name="Huard M.D."/>
            <person name="Hughes L."/>
            <person name="Hurhula B."/>
            <person name="Husby M.E."/>
            <person name="Kamat A."/>
            <person name="Kanga B."/>
            <person name="Kashin S."/>
            <person name="Khazanovich D."/>
            <person name="Kisner P."/>
            <person name="Lance K."/>
            <person name="Lara M."/>
            <person name="Lee W."/>
            <person name="Lennon N."/>
            <person name="Letendre F."/>
            <person name="LeVine R."/>
            <person name="Lipovsky A."/>
            <person name="Liu X."/>
            <person name="Liu J."/>
            <person name="Liu S."/>
            <person name="Lokyitsang T."/>
            <person name="Lokyitsang Y."/>
            <person name="Lubonja R."/>
            <person name="Lui A."/>
            <person name="MacDonald P."/>
            <person name="Magnisalis V."/>
            <person name="Maru K."/>
            <person name="Matthews C."/>
            <person name="McCusker W."/>
            <person name="McDonough S."/>
            <person name="Mehta T."/>
            <person name="Meldrim J."/>
            <person name="Meneus L."/>
            <person name="Mihai O."/>
            <person name="Mihalev A."/>
            <person name="Mihova T."/>
            <person name="Mittelman R."/>
            <person name="Mlenga V."/>
            <person name="Montmayeur A."/>
            <person name="Mulrain L."/>
            <person name="Navidi A."/>
            <person name="Naylor J."/>
            <person name="Negash T."/>
            <person name="Nguyen T."/>
            <person name="Nguyen N."/>
            <person name="Nicol R."/>
            <person name="Norbu C."/>
            <person name="Norbu N."/>
            <person name="Novod N."/>
            <person name="O'Neill B."/>
            <person name="Osman S."/>
            <person name="Markiewicz E."/>
            <person name="Oyono O.L."/>
            <person name="Patti C."/>
            <person name="Phunkhang P."/>
            <person name="Pierre F."/>
            <person name="Priest M."/>
            <person name="Raghuraman S."/>
            <person name="Rege F."/>
            <person name="Reyes R."/>
            <person name="Rise C."/>
            <person name="Rogov P."/>
            <person name="Ross K."/>
            <person name="Ryan E."/>
            <person name="Settipalli S."/>
            <person name="Shea T."/>
            <person name="Sherpa N."/>
            <person name="Shi L."/>
            <person name="Shih D."/>
            <person name="Sparrow T."/>
            <person name="Spaulding J."/>
            <person name="Stalker J."/>
            <person name="Stange-Thomann N."/>
            <person name="Stavropoulos S."/>
            <person name="Stone C."/>
            <person name="Strader C."/>
            <person name="Tesfaye S."/>
            <person name="Thomson T."/>
            <person name="Thoulutsang Y."/>
            <person name="Thoulutsang D."/>
            <person name="Topham K."/>
            <person name="Topping I."/>
            <person name="Tsamla T."/>
            <person name="Vassiliev H."/>
            <person name="Vo A."/>
            <person name="Wangchuk T."/>
            <person name="Wangdi T."/>
            <person name="Weiand M."/>
            <person name="Wilkinson J."/>
            <person name="Wilson A."/>
            <person name="Yadav S."/>
            <person name="Young G."/>
            <person name="Yu Q."/>
            <person name="Zembek L."/>
            <person name="Zhong D."/>
            <person name="Zimmer A."/>
            <person name="Zwirko Z."/>
            <person name="Jaffe D.B."/>
            <person name="Alvarez P."/>
            <person name="Brockman W."/>
            <person name="Butler J."/>
            <person name="Chin C."/>
            <person name="Gnerre S."/>
            <person name="Grabherr M."/>
            <person name="Kleber M."/>
            <person name="Mauceli E."/>
            <person name="MacCallum I."/>
        </authorList>
    </citation>
    <scope>NUCLEOTIDE SEQUENCE [LARGE SCALE GENOMIC DNA]</scope>
    <source>
        <strain evidence="3">white501</strain>
    </source>
</reference>
<dbReference type="AlphaFoldDB" id="B4QNG0"/>
<proteinExistence type="predicted"/>
<sequence length="93" mass="10329">MESGEDNGKDTTASSYECGKRSGATKVVNDSNGTARQRQQQQQLKQSPNPWALERIEQMERLECMRGAAGHMGDVDVQRGRTKFERSSRAPAT</sequence>
<evidence type="ECO:0000313" key="3">
    <source>
        <dbReference type="Proteomes" id="UP000000304"/>
    </source>
</evidence>
<evidence type="ECO:0000256" key="1">
    <source>
        <dbReference type="SAM" id="MobiDB-lite"/>
    </source>
</evidence>
<organism evidence="2 3">
    <name type="scientific">Drosophila simulans</name>
    <name type="common">Fruit fly</name>
    <dbReference type="NCBI Taxonomy" id="7240"/>
    <lineage>
        <taxon>Eukaryota</taxon>
        <taxon>Metazoa</taxon>
        <taxon>Ecdysozoa</taxon>
        <taxon>Arthropoda</taxon>
        <taxon>Hexapoda</taxon>
        <taxon>Insecta</taxon>
        <taxon>Pterygota</taxon>
        <taxon>Neoptera</taxon>
        <taxon>Endopterygota</taxon>
        <taxon>Diptera</taxon>
        <taxon>Brachycera</taxon>
        <taxon>Muscomorpha</taxon>
        <taxon>Ephydroidea</taxon>
        <taxon>Drosophilidae</taxon>
        <taxon>Drosophila</taxon>
        <taxon>Sophophora</taxon>
    </lineage>
</organism>
<dbReference type="Proteomes" id="UP000000304">
    <property type="component" value="Chromosome 3L"/>
</dbReference>
<accession>B4QNG0</accession>
<keyword evidence="3" id="KW-1185">Reference proteome</keyword>
<protein>
    <submittedName>
        <fullName evidence="2">GD14698</fullName>
    </submittedName>
</protein>
<gene>
    <name evidence="2" type="primary">Dsim\GD14698</name>
    <name evidence="2" type="ORF">Dsim_GD14698</name>
</gene>
<dbReference type="HOGENOM" id="CLU_2402019_0_0_1"/>
<dbReference type="EMBL" id="CM000363">
    <property type="protein sequence ID" value="EDX10830.1"/>
    <property type="molecule type" value="Genomic_DNA"/>
</dbReference>
<feature type="region of interest" description="Disordered" evidence="1">
    <location>
        <begin position="73"/>
        <end position="93"/>
    </location>
</feature>
<evidence type="ECO:0000313" key="2">
    <source>
        <dbReference type="EMBL" id="EDX10830.1"/>
    </source>
</evidence>